<sequence>MPQPESAQEQIKWLQEQLEAKQQELTRAGEQKHERDVLKEVVRDISAEKIFPGDPSLTVPLSNDDTTQKAQELQEKEHEHIIKELVAMALTKGIFSAIAVAKKLKNPHLLDDFHDALVDHYYDALVQSRKI</sequence>
<gene>
    <name evidence="1" type="ORF">A3C81_01470</name>
</gene>
<organism evidence="1 2">
    <name type="scientific">Candidatus Yanofskybacteria bacterium RIFCSPHIGHO2_02_FULL_46_19</name>
    <dbReference type="NCBI Taxonomy" id="1802684"/>
    <lineage>
        <taxon>Bacteria</taxon>
        <taxon>Candidatus Yanofskyibacteriota</taxon>
    </lineage>
</organism>
<reference evidence="1 2" key="1">
    <citation type="journal article" date="2016" name="Nat. Commun.">
        <title>Thousands of microbial genomes shed light on interconnected biogeochemical processes in an aquifer system.</title>
        <authorList>
            <person name="Anantharaman K."/>
            <person name="Brown C.T."/>
            <person name="Hug L.A."/>
            <person name="Sharon I."/>
            <person name="Castelle C.J."/>
            <person name="Probst A.J."/>
            <person name="Thomas B.C."/>
            <person name="Singh A."/>
            <person name="Wilkins M.J."/>
            <person name="Karaoz U."/>
            <person name="Brodie E.L."/>
            <person name="Williams K.H."/>
            <person name="Hubbard S.S."/>
            <person name="Banfield J.F."/>
        </authorList>
    </citation>
    <scope>NUCLEOTIDE SEQUENCE [LARGE SCALE GENOMIC DNA]</scope>
</reference>
<protein>
    <submittedName>
        <fullName evidence="1">Uncharacterized protein</fullName>
    </submittedName>
</protein>
<accession>A0A1F8FTA6</accession>
<comment type="caution">
    <text evidence="1">The sequence shown here is derived from an EMBL/GenBank/DDBJ whole genome shotgun (WGS) entry which is preliminary data.</text>
</comment>
<evidence type="ECO:0000313" key="2">
    <source>
        <dbReference type="Proteomes" id="UP000177796"/>
    </source>
</evidence>
<name>A0A1F8FTA6_9BACT</name>
<dbReference type="Proteomes" id="UP000177796">
    <property type="component" value="Unassembled WGS sequence"/>
</dbReference>
<evidence type="ECO:0000313" key="1">
    <source>
        <dbReference type="EMBL" id="OGN15960.1"/>
    </source>
</evidence>
<dbReference type="EMBL" id="MGJY01000022">
    <property type="protein sequence ID" value="OGN15960.1"/>
    <property type="molecule type" value="Genomic_DNA"/>
</dbReference>
<dbReference type="AlphaFoldDB" id="A0A1F8FTA6"/>
<proteinExistence type="predicted"/>